<name>A0A448YJF9_BRENA</name>
<evidence type="ECO:0000256" key="5">
    <source>
        <dbReference type="ARBA" id="ARBA00022840"/>
    </source>
</evidence>
<dbReference type="GO" id="GO:0005524">
    <property type="term" value="F:ATP binding"/>
    <property type="evidence" value="ECO:0007669"/>
    <property type="project" value="UniProtKB-KW"/>
</dbReference>
<comment type="catalytic activity">
    <reaction evidence="6">
        <text>cytidine(34) in tRNA(Ile2) + L-lysine + ATP = lysidine(34) in tRNA(Ile2) + AMP + diphosphate + H(+)</text>
        <dbReference type="Rhea" id="RHEA:43744"/>
        <dbReference type="Rhea" id="RHEA-COMP:10625"/>
        <dbReference type="Rhea" id="RHEA-COMP:10670"/>
        <dbReference type="ChEBI" id="CHEBI:15378"/>
        <dbReference type="ChEBI" id="CHEBI:30616"/>
        <dbReference type="ChEBI" id="CHEBI:32551"/>
        <dbReference type="ChEBI" id="CHEBI:33019"/>
        <dbReference type="ChEBI" id="CHEBI:82748"/>
        <dbReference type="ChEBI" id="CHEBI:83665"/>
        <dbReference type="ChEBI" id="CHEBI:456215"/>
        <dbReference type="EC" id="6.3.4.19"/>
    </reaction>
</comment>
<evidence type="ECO:0000256" key="1">
    <source>
        <dbReference type="ARBA" id="ARBA00013267"/>
    </source>
</evidence>
<dbReference type="InParanoid" id="A0A448YJF9"/>
<dbReference type="Pfam" id="PF01171">
    <property type="entry name" value="ATP_bind_3"/>
    <property type="match status" value="1"/>
</dbReference>
<evidence type="ECO:0000313" key="8">
    <source>
        <dbReference type="EMBL" id="VEU21026.1"/>
    </source>
</evidence>
<proteinExistence type="inferred from homology"/>
<dbReference type="Proteomes" id="UP000290900">
    <property type="component" value="Unassembled WGS sequence"/>
</dbReference>
<sequence>MFINPLGLTNSATATVSSKFLTSLTKIFAANLRNFPPRIAVALSGGADSVALLNLLVKIKMKKLNDLKIDAITVNHNIRPESTDEVNQLSKLISHLPIEHHVLEIKQKIDPRQMERTARELRYQLMLGACEKLGDGNLFMGHHRDDQLETFLMRMQSNSTLFGLRSMTPVSNFPMVSPTLNLKVVRPLLDIDKSELLNYCKENELVWFEDSTNFMPELTKRNYYRYLLKDEKNKLPPMLHKAKLLDSLSKVEHFNSRIERQIAGMDKSLTARGFVEFDPKTISLKLTVPRDLFSRYSFLTLDRYLFLKTYQVSPNKNFFHDFTKIDSKYAGFFESSSDKKKSSLMQDIFTGHKPNRFTVLNCQFEVSRDDENFKINICRANENARQGYNVLPFEMQEGFTDWLYFDNRIFLRILNKKAANAGKYRLEVYKDSEHLDLLKQGFPNYMDFKRLLNNFNLPVLIKEGKEHDEIVCFPTIDEFSTNFDKDDFSYDIELKKELVEEDEYV</sequence>
<evidence type="ECO:0000256" key="2">
    <source>
        <dbReference type="ARBA" id="ARBA00022598"/>
    </source>
</evidence>
<keyword evidence="2" id="KW-0436">Ligase</keyword>
<dbReference type="STRING" id="13370.A0A448YJF9"/>
<dbReference type="Gene3D" id="3.40.50.620">
    <property type="entry name" value="HUPs"/>
    <property type="match status" value="1"/>
</dbReference>
<dbReference type="InterPro" id="IPR012795">
    <property type="entry name" value="tRNA_Ile_lys_synt_N"/>
</dbReference>
<organism evidence="8 9">
    <name type="scientific">Brettanomyces naardenensis</name>
    <name type="common">Yeast</name>
    <dbReference type="NCBI Taxonomy" id="13370"/>
    <lineage>
        <taxon>Eukaryota</taxon>
        <taxon>Fungi</taxon>
        <taxon>Dikarya</taxon>
        <taxon>Ascomycota</taxon>
        <taxon>Saccharomycotina</taxon>
        <taxon>Pichiomycetes</taxon>
        <taxon>Pichiales</taxon>
        <taxon>Pichiaceae</taxon>
        <taxon>Brettanomyces</taxon>
    </lineage>
</organism>
<keyword evidence="4" id="KW-0547">Nucleotide-binding</keyword>
<dbReference type="OrthoDB" id="434144at2759"/>
<evidence type="ECO:0000256" key="4">
    <source>
        <dbReference type="ARBA" id="ARBA00022741"/>
    </source>
</evidence>
<gene>
    <name evidence="8" type="ORF">BRENAR_LOCUS1761</name>
</gene>
<dbReference type="InterPro" id="IPR012094">
    <property type="entry name" value="tRNA_Ile_lys_synt"/>
</dbReference>
<evidence type="ECO:0000256" key="6">
    <source>
        <dbReference type="ARBA" id="ARBA00048539"/>
    </source>
</evidence>
<keyword evidence="9" id="KW-1185">Reference proteome</keyword>
<dbReference type="NCBIfam" id="TIGR02432">
    <property type="entry name" value="lysidine_TilS_N"/>
    <property type="match status" value="1"/>
</dbReference>
<dbReference type="GO" id="GO:0032267">
    <property type="term" value="F:tRNA(Ile)-lysidine synthase activity"/>
    <property type="evidence" value="ECO:0007669"/>
    <property type="project" value="UniProtKB-EC"/>
</dbReference>
<protein>
    <recommendedName>
        <fullName evidence="1">tRNA(Ile)-lysidine synthetase</fullName>
        <ecNumber evidence="1">6.3.4.19</ecNumber>
    </recommendedName>
</protein>
<evidence type="ECO:0000259" key="7">
    <source>
        <dbReference type="Pfam" id="PF01171"/>
    </source>
</evidence>
<dbReference type="PANTHER" id="PTHR43033:SF1">
    <property type="entry name" value="TRNA(ILE)-LYSIDINE SYNTHASE-RELATED"/>
    <property type="match status" value="1"/>
</dbReference>
<keyword evidence="5" id="KW-0067">ATP-binding</keyword>
<dbReference type="AlphaFoldDB" id="A0A448YJF9"/>
<dbReference type="EC" id="6.3.4.19" evidence="1"/>
<dbReference type="CDD" id="cd01992">
    <property type="entry name" value="TilS_N"/>
    <property type="match status" value="1"/>
</dbReference>
<keyword evidence="3" id="KW-0819">tRNA processing</keyword>
<dbReference type="PANTHER" id="PTHR43033">
    <property type="entry name" value="TRNA(ILE)-LYSIDINE SYNTHASE-RELATED"/>
    <property type="match status" value="1"/>
</dbReference>
<feature type="domain" description="tRNA(Ile)-lysidine/2-thiocytidine synthase N-terminal" evidence="7">
    <location>
        <begin position="39"/>
        <end position="225"/>
    </location>
</feature>
<reference evidence="8 9" key="1">
    <citation type="submission" date="2018-12" db="EMBL/GenBank/DDBJ databases">
        <authorList>
            <person name="Tiukova I."/>
            <person name="Dainat J."/>
        </authorList>
    </citation>
    <scope>NUCLEOTIDE SEQUENCE [LARGE SCALE GENOMIC DNA]</scope>
</reference>
<dbReference type="SUPFAM" id="SSF52402">
    <property type="entry name" value="Adenine nucleotide alpha hydrolases-like"/>
    <property type="match status" value="1"/>
</dbReference>
<dbReference type="GO" id="GO:0008033">
    <property type="term" value="P:tRNA processing"/>
    <property type="evidence" value="ECO:0007669"/>
    <property type="project" value="UniProtKB-KW"/>
</dbReference>
<dbReference type="InterPro" id="IPR011063">
    <property type="entry name" value="TilS/TtcA_N"/>
</dbReference>
<dbReference type="InterPro" id="IPR014729">
    <property type="entry name" value="Rossmann-like_a/b/a_fold"/>
</dbReference>
<accession>A0A448YJF9</accession>
<dbReference type="HAMAP" id="MF_01161">
    <property type="entry name" value="tRNA_Ile_lys_synt"/>
    <property type="match status" value="1"/>
</dbReference>
<dbReference type="EMBL" id="CAACVR010000009">
    <property type="protein sequence ID" value="VEU21026.1"/>
    <property type="molecule type" value="Genomic_DNA"/>
</dbReference>
<evidence type="ECO:0000313" key="9">
    <source>
        <dbReference type="Proteomes" id="UP000290900"/>
    </source>
</evidence>
<evidence type="ECO:0000256" key="3">
    <source>
        <dbReference type="ARBA" id="ARBA00022694"/>
    </source>
</evidence>